<feature type="domain" description="DUF1254" evidence="2">
    <location>
        <begin position="63"/>
        <end position="196"/>
    </location>
</feature>
<reference evidence="3 4" key="1">
    <citation type="submission" date="2023-06" db="EMBL/GenBank/DDBJ databases">
        <title>Parasedimentitalea psychrophila sp. nov., a psychrophilic bacterium isolated from deep-sea sediment.</title>
        <authorList>
            <person name="Li A."/>
        </authorList>
    </citation>
    <scope>NUCLEOTIDE SEQUENCE [LARGE SCALE GENOMIC DNA]</scope>
    <source>
        <strain evidence="3 4">QS115</strain>
    </source>
</reference>
<name>A0A9Y2P5X7_9RHOB</name>
<evidence type="ECO:0000259" key="2">
    <source>
        <dbReference type="Pfam" id="PF06863"/>
    </source>
</evidence>
<dbReference type="AlphaFoldDB" id="A0A9Y2P5X7"/>
<keyword evidence="4" id="KW-1185">Reference proteome</keyword>
<evidence type="ECO:0000313" key="3">
    <source>
        <dbReference type="EMBL" id="WIY24423.1"/>
    </source>
</evidence>
<feature type="chain" id="PRO_5040913350" evidence="1">
    <location>
        <begin position="20"/>
        <end position="269"/>
    </location>
</feature>
<dbReference type="RefSeq" id="WP_270921228.1">
    <property type="nucleotide sequence ID" value="NZ_CP127247.1"/>
</dbReference>
<sequence>MKSLISTLIAMTFIGTASLATPLEDVQSQQAYHRAKEAVFWSQGAMGVALSLDAIRKLGGDYNDIGYLSDQANWKYQILTPNSVSLYVESVIKTSQFTPVVVELPPVTQRTDIFGTIMDSFQTPLTDVGSKGADAGLGGKYIILPASYQGTVPNGYIPVHTERNISFFNFRVIPASFSDNDMNEARGMIQNINVYPYNDPDRKGMHIDVFDHPYQNVDPRDATYFDILAELLNEETVVERDQMMAVNLCGCAFEAVLPASVSNPVAASQ</sequence>
<dbReference type="InterPro" id="IPR037050">
    <property type="entry name" value="DUF1254_sf"/>
</dbReference>
<dbReference type="Gene3D" id="1.10.3360.10">
    <property type="entry name" value="VPA0735-like domain"/>
    <property type="match status" value="1"/>
</dbReference>
<dbReference type="PANTHER" id="PTHR36509:SF3">
    <property type="entry name" value="SIGNAL PEPTIDE PROTEIN"/>
    <property type="match status" value="1"/>
</dbReference>
<proteinExistence type="predicted"/>
<accession>A0A9Y2P5X7</accession>
<dbReference type="EMBL" id="CP127247">
    <property type="protein sequence ID" value="WIY24423.1"/>
    <property type="molecule type" value="Genomic_DNA"/>
</dbReference>
<evidence type="ECO:0000313" key="4">
    <source>
        <dbReference type="Proteomes" id="UP001238334"/>
    </source>
</evidence>
<dbReference type="Proteomes" id="UP001238334">
    <property type="component" value="Chromosome"/>
</dbReference>
<organism evidence="3 4">
    <name type="scientific">Parasedimentitalea psychrophila</name>
    <dbReference type="NCBI Taxonomy" id="2997337"/>
    <lineage>
        <taxon>Bacteria</taxon>
        <taxon>Pseudomonadati</taxon>
        <taxon>Pseudomonadota</taxon>
        <taxon>Alphaproteobacteria</taxon>
        <taxon>Rhodobacterales</taxon>
        <taxon>Paracoccaceae</taxon>
        <taxon>Parasedimentitalea</taxon>
    </lineage>
</organism>
<protein>
    <submittedName>
        <fullName evidence="3">DUF1254 domain-containing protein</fullName>
    </submittedName>
</protein>
<keyword evidence="1" id="KW-0732">Signal</keyword>
<dbReference type="InterPro" id="IPR010679">
    <property type="entry name" value="DUF1254"/>
</dbReference>
<dbReference type="Pfam" id="PF06863">
    <property type="entry name" value="DUF1254"/>
    <property type="match status" value="1"/>
</dbReference>
<dbReference type="KEGG" id="ppso:QPJ95_17870"/>
<dbReference type="PANTHER" id="PTHR36509">
    <property type="entry name" value="BLL3101 PROTEIN"/>
    <property type="match status" value="1"/>
</dbReference>
<gene>
    <name evidence="3" type="ORF">QPJ95_17870</name>
</gene>
<dbReference type="SUPFAM" id="SSF160935">
    <property type="entry name" value="VPA0735-like"/>
    <property type="match status" value="1"/>
</dbReference>
<dbReference type="Gene3D" id="2.60.40.1610">
    <property type="entry name" value="Domain of unknown function DUF1254"/>
    <property type="match status" value="1"/>
</dbReference>
<feature type="signal peptide" evidence="1">
    <location>
        <begin position="1"/>
        <end position="19"/>
    </location>
</feature>
<evidence type="ECO:0000256" key="1">
    <source>
        <dbReference type="SAM" id="SignalP"/>
    </source>
</evidence>